<keyword evidence="3 7" id="KW-0547">Nucleotide-binding</keyword>
<feature type="domain" description="Protein kinase" evidence="9">
    <location>
        <begin position="34"/>
        <end position="287"/>
    </location>
</feature>
<dbReference type="InterPro" id="IPR011009">
    <property type="entry name" value="Kinase-like_dom_sf"/>
</dbReference>
<feature type="compositionally biased region" description="Basic and acidic residues" evidence="8">
    <location>
        <begin position="1135"/>
        <end position="1147"/>
    </location>
</feature>
<dbReference type="Proteomes" id="UP000324632">
    <property type="component" value="Chromosome 15"/>
</dbReference>
<dbReference type="AlphaFoldDB" id="A0A5A9NQ93"/>
<feature type="compositionally biased region" description="Basic and acidic residues" evidence="8">
    <location>
        <begin position="737"/>
        <end position="807"/>
    </location>
</feature>
<evidence type="ECO:0000313" key="10">
    <source>
        <dbReference type="EMBL" id="KAA0711076.1"/>
    </source>
</evidence>
<dbReference type="FunFam" id="3.30.200.20:FF:000358">
    <property type="entry name" value="Tau tubulin kinase 2b"/>
    <property type="match status" value="1"/>
</dbReference>
<dbReference type="InterPro" id="IPR000719">
    <property type="entry name" value="Prot_kinase_dom"/>
</dbReference>
<feature type="compositionally biased region" description="Basic and acidic residues" evidence="8">
    <location>
        <begin position="867"/>
        <end position="876"/>
    </location>
</feature>
<dbReference type="Pfam" id="PF00069">
    <property type="entry name" value="Pkinase"/>
    <property type="match status" value="1"/>
</dbReference>
<dbReference type="CDD" id="cd14017">
    <property type="entry name" value="STKc_TTBK"/>
    <property type="match status" value="1"/>
</dbReference>
<dbReference type="InterPro" id="IPR047916">
    <property type="entry name" value="TTBK_Asator-like_STKc"/>
</dbReference>
<feature type="compositionally biased region" description="Low complexity" evidence="8">
    <location>
        <begin position="1098"/>
        <end position="1123"/>
    </location>
</feature>
<evidence type="ECO:0000256" key="6">
    <source>
        <dbReference type="ARBA" id="ARBA00061588"/>
    </source>
</evidence>
<evidence type="ECO:0000256" key="2">
    <source>
        <dbReference type="ARBA" id="ARBA00022679"/>
    </source>
</evidence>
<dbReference type="EMBL" id="SOYY01000015">
    <property type="protein sequence ID" value="KAA0711076.1"/>
    <property type="molecule type" value="Genomic_DNA"/>
</dbReference>
<protein>
    <submittedName>
        <fullName evidence="10">Tau-tubulin kinase 1</fullName>
    </submittedName>
</protein>
<feature type="compositionally biased region" description="Low complexity" evidence="8">
    <location>
        <begin position="591"/>
        <end position="615"/>
    </location>
</feature>
<feature type="compositionally biased region" description="Low complexity" evidence="8">
    <location>
        <begin position="929"/>
        <end position="943"/>
    </location>
</feature>
<dbReference type="GO" id="GO:0015630">
    <property type="term" value="C:microtubule cytoskeleton"/>
    <property type="evidence" value="ECO:0007669"/>
    <property type="project" value="UniProtKB-ARBA"/>
</dbReference>
<feature type="region of interest" description="Disordered" evidence="8">
    <location>
        <begin position="642"/>
        <end position="681"/>
    </location>
</feature>
<evidence type="ECO:0000256" key="7">
    <source>
        <dbReference type="PROSITE-ProRule" id="PRU10141"/>
    </source>
</evidence>
<dbReference type="Gene3D" id="1.10.510.10">
    <property type="entry name" value="Transferase(Phosphotransferase) domain 1"/>
    <property type="match status" value="2"/>
</dbReference>
<dbReference type="Gene3D" id="3.30.200.20">
    <property type="entry name" value="Phosphorylase Kinase, domain 1"/>
    <property type="match status" value="1"/>
</dbReference>
<feature type="region of interest" description="Disordered" evidence="8">
    <location>
        <begin position="457"/>
        <end position="503"/>
    </location>
</feature>
<feature type="region of interest" description="Disordered" evidence="8">
    <location>
        <begin position="1019"/>
        <end position="1147"/>
    </location>
</feature>
<evidence type="ECO:0000256" key="8">
    <source>
        <dbReference type="SAM" id="MobiDB-lite"/>
    </source>
</evidence>
<feature type="compositionally biased region" description="Low complexity" evidence="8">
    <location>
        <begin position="1049"/>
        <end position="1085"/>
    </location>
</feature>
<dbReference type="PROSITE" id="PS50011">
    <property type="entry name" value="PROTEIN_KINASE_DOM"/>
    <property type="match status" value="1"/>
</dbReference>
<evidence type="ECO:0000256" key="5">
    <source>
        <dbReference type="ARBA" id="ARBA00022840"/>
    </source>
</evidence>
<evidence type="ECO:0000256" key="3">
    <source>
        <dbReference type="ARBA" id="ARBA00022741"/>
    </source>
</evidence>
<gene>
    <name evidence="10" type="ORF">E1301_Tti002816</name>
</gene>
<feature type="compositionally biased region" description="Basic and acidic residues" evidence="8">
    <location>
        <begin position="953"/>
        <end position="966"/>
    </location>
</feature>
<feature type="compositionally biased region" description="Basic and acidic residues" evidence="8">
    <location>
        <begin position="816"/>
        <end position="828"/>
    </location>
</feature>
<accession>A0A5A9NQ93</accession>
<feature type="region of interest" description="Disordered" evidence="8">
    <location>
        <begin position="587"/>
        <end position="617"/>
    </location>
</feature>
<organism evidence="10 11">
    <name type="scientific">Triplophysa tibetana</name>
    <dbReference type="NCBI Taxonomy" id="1572043"/>
    <lineage>
        <taxon>Eukaryota</taxon>
        <taxon>Metazoa</taxon>
        <taxon>Chordata</taxon>
        <taxon>Craniata</taxon>
        <taxon>Vertebrata</taxon>
        <taxon>Euteleostomi</taxon>
        <taxon>Actinopterygii</taxon>
        <taxon>Neopterygii</taxon>
        <taxon>Teleostei</taxon>
        <taxon>Ostariophysi</taxon>
        <taxon>Cypriniformes</taxon>
        <taxon>Nemacheilidae</taxon>
        <taxon>Triplophysa</taxon>
    </lineage>
</organism>
<evidence type="ECO:0000313" key="11">
    <source>
        <dbReference type="Proteomes" id="UP000324632"/>
    </source>
</evidence>
<dbReference type="PROSITE" id="PS00107">
    <property type="entry name" value="PROTEIN_KINASE_ATP"/>
    <property type="match status" value="1"/>
</dbReference>
<feature type="region of interest" description="Disordered" evidence="8">
    <location>
        <begin position="725"/>
        <end position="992"/>
    </location>
</feature>
<feature type="binding site" evidence="7">
    <location>
        <position position="63"/>
    </location>
    <ligand>
        <name>ATP</name>
        <dbReference type="ChEBI" id="CHEBI:30616"/>
    </ligand>
</feature>
<dbReference type="GO" id="GO:0004674">
    <property type="term" value="F:protein serine/threonine kinase activity"/>
    <property type="evidence" value="ECO:0007669"/>
    <property type="project" value="UniProtKB-KW"/>
</dbReference>
<dbReference type="PANTHER" id="PTHR11909">
    <property type="entry name" value="CASEIN KINASE-RELATED"/>
    <property type="match status" value="1"/>
</dbReference>
<dbReference type="GO" id="GO:0005524">
    <property type="term" value="F:ATP binding"/>
    <property type="evidence" value="ECO:0007669"/>
    <property type="project" value="UniProtKB-UniRule"/>
</dbReference>
<dbReference type="InterPro" id="IPR017441">
    <property type="entry name" value="Protein_kinase_ATP_BS"/>
</dbReference>
<feature type="compositionally biased region" description="Polar residues" evidence="8">
    <location>
        <begin position="977"/>
        <end position="992"/>
    </location>
</feature>
<name>A0A5A9NQ93_9TELE</name>
<keyword evidence="1" id="KW-0723">Serine/threonine-protein kinase</keyword>
<feature type="region of interest" description="Disordered" evidence="8">
    <location>
        <begin position="521"/>
        <end position="548"/>
    </location>
</feature>
<feature type="region of interest" description="Disordered" evidence="8">
    <location>
        <begin position="288"/>
        <end position="319"/>
    </location>
</feature>
<dbReference type="SUPFAM" id="SSF56112">
    <property type="entry name" value="Protein kinase-like (PK-like)"/>
    <property type="match status" value="1"/>
</dbReference>
<evidence type="ECO:0000256" key="4">
    <source>
        <dbReference type="ARBA" id="ARBA00022777"/>
    </source>
</evidence>
<keyword evidence="11" id="KW-1185">Reference proteome</keyword>
<feature type="region of interest" description="Disordered" evidence="8">
    <location>
        <begin position="342"/>
        <end position="430"/>
    </location>
</feature>
<reference evidence="10 11" key="1">
    <citation type="journal article" date="2019" name="Mol. Ecol. Resour.">
        <title>Chromosome-level genome assembly of Triplophysa tibetana, a fish adapted to the harsh high-altitude environment of the Tibetan Plateau.</title>
        <authorList>
            <person name="Yang X."/>
            <person name="Liu H."/>
            <person name="Ma Z."/>
            <person name="Zou Y."/>
            <person name="Zou M."/>
            <person name="Mao Y."/>
            <person name="Li X."/>
            <person name="Wang H."/>
            <person name="Chen T."/>
            <person name="Wang W."/>
            <person name="Yang R."/>
        </authorList>
    </citation>
    <scope>NUCLEOTIDE SEQUENCE [LARGE SCALE GENOMIC DNA]</scope>
    <source>
        <strain evidence="10">TTIB1903HZAU</strain>
        <tissue evidence="10">Muscle</tissue>
    </source>
</reference>
<comment type="caution">
    <text evidence="10">The sequence shown here is derived from an EMBL/GenBank/DDBJ whole genome shotgun (WGS) entry which is preliminary data.</text>
</comment>
<sequence>MQCVGPGVNADENMNGAGEQVDILPPNCLVKERWKVLKKIGGGGFGEIYEACDLSTRENVALKVESAQQPKQVLKMEVAVLKKLQGKNHVCKFIGCGRNDKFNYVVMQLQGRNLADLRRSQPRGTFSMSTTLRLGKQILESIEAIHSVGFLHRDIKPPRTVAGFRGTVRYASINAHKNKEMGRHDDLWSLFYMLVEFTVGQLPWRKIKDKLLMSVFENSMKERVITENELYDWEKSGMETTLPTSTHTPNQQNTRQTAAIVGIVNVRPVPGEPPRENTDDVLQDEHLSDQENAPPGLTPSRPIEPTPAPPAGEGWDQTDFNRNDLRISIIKTQVAAAAALEGAEPVEGLRSVSPARGGEAEGQARLPRYRRVNSPESDHLSAAEDRGDGADRRHVYSSQPAQMFSLDAGQGDRLAGGRHDVSGDGDQEAHSNAFIRSVPLAEEEDFDSREWVMIDKETELKDFNPGAEPTTSGTTDEEPEELRPLEDHDERRRRGGGHGVGRAEAVVRPKTQRAMMIVAEEEGAGPSPTHSPYHSLPHPRRRESEPFGPDGLEIAVAECLPCTSQARLKRVDFVSGVLMFEDLREEGAKTRGSCSDGSPRSSEGSPRSSEGSPEGAASTLLAPAHRDHDQEEGSRTLVLVSAGNGQVSPGDGQGTLGALTPQGERPVPDESEPGALSSVVRSEPRPIVMTTAAVITGGSSSPPLTKVERTFIHIAETTHLNVMTAKHRPPGLDEVMSADRVESGGEKAKEKERDSDLIAAERDDENRGKEKEGEEEKTKESQAEENDGKADEMEKQKACYNRAEEAKTLFIAGSHDQQETTDETKLNVKPESVTPVEEQQIKEEQEESPSPPPEQKNDADVEEEPDSPNRKPESTQRRSRIPVLLSEDETGSDKSSQKSQEQLQRIRKSHQQHLARLVLERKQTHLIRSRSASSRSPTLSTTASEDETNQSDDSGRRETGAEERNRSRIPRPVTPTKGPSEQLGSMTLPQTQRSVSFIQYRTNSSVNPRLQKSASLHTNINQQPKPQLRPSKTLPPRPPFSGPSHSQGSRTATRTVSRTSAANAPRSISTSPRSYSTSRTDSPSPQRIRQKPAANETQKQPQQPRPPLQSQSKSKTQESTSKKVTTHPTTPSQKGRKEPVESKTKPR</sequence>
<proteinExistence type="inferred from homology"/>
<dbReference type="InterPro" id="IPR050235">
    <property type="entry name" value="CK1_Ser-Thr_kinase"/>
</dbReference>
<keyword evidence="2" id="KW-0808">Transferase</keyword>
<feature type="compositionally biased region" description="Basic and acidic residues" evidence="8">
    <location>
        <begin position="481"/>
        <end position="492"/>
    </location>
</feature>
<keyword evidence="5 7" id="KW-0067">ATP-binding</keyword>
<keyword evidence="4 10" id="KW-0418">Kinase</keyword>
<evidence type="ECO:0000256" key="1">
    <source>
        <dbReference type="ARBA" id="ARBA00022527"/>
    </source>
</evidence>
<comment type="similarity">
    <text evidence="6">Belongs to the protein kinase superfamily. CK1 Ser/Thr protein kinase family.</text>
</comment>
<evidence type="ECO:0000259" key="9">
    <source>
        <dbReference type="PROSITE" id="PS50011"/>
    </source>
</evidence>
<feature type="compositionally biased region" description="Basic and acidic residues" evidence="8">
    <location>
        <begin position="376"/>
        <end position="394"/>
    </location>
</feature>